<comment type="function">
    <text evidence="7">Binds as a heterodimer with protein bS6 to the central domain of the 16S rRNA, where it helps stabilize the platform of the 30S subunit.</text>
</comment>
<dbReference type="HAMAP" id="MF_00270">
    <property type="entry name" value="Ribosomal_bS18"/>
    <property type="match status" value="1"/>
</dbReference>
<evidence type="ECO:0000256" key="2">
    <source>
        <dbReference type="ARBA" id="ARBA00022730"/>
    </source>
</evidence>
<dbReference type="RefSeq" id="WP_119112108.1">
    <property type="nucleotide sequence ID" value="NZ_CBCSEO010000015.1"/>
</dbReference>
<dbReference type="GO" id="GO:0003735">
    <property type="term" value="F:structural constituent of ribosome"/>
    <property type="evidence" value="ECO:0007669"/>
    <property type="project" value="InterPro"/>
</dbReference>
<evidence type="ECO:0000256" key="1">
    <source>
        <dbReference type="ARBA" id="ARBA00005589"/>
    </source>
</evidence>
<dbReference type="InterPro" id="IPR036870">
    <property type="entry name" value="Ribosomal_bS18_sf"/>
</dbReference>
<keyword evidence="3 7" id="KW-0694">RNA-binding</keyword>
<keyword evidence="2 7" id="KW-0699">rRNA-binding</keyword>
<dbReference type="OrthoDB" id="9812008at2"/>
<dbReference type="FunFam" id="4.10.640.10:FF:000003">
    <property type="entry name" value="30S ribosomal protein S18"/>
    <property type="match status" value="1"/>
</dbReference>
<evidence type="ECO:0000256" key="5">
    <source>
        <dbReference type="ARBA" id="ARBA00023274"/>
    </source>
</evidence>
<dbReference type="Gene3D" id="4.10.640.10">
    <property type="entry name" value="Ribosomal protein S18"/>
    <property type="match status" value="1"/>
</dbReference>
<gene>
    <name evidence="7 9" type="primary">rpsR</name>
    <name evidence="9" type="ORF">D1970_06630</name>
</gene>
<evidence type="ECO:0000313" key="10">
    <source>
        <dbReference type="Proteomes" id="UP000265816"/>
    </source>
</evidence>
<sequence>MAGGGRRGGRAKRRKVCYFTANGITRIDYKDLDLLKKFISERGKILPRRVTGTNAKYQRRLTVAIKRARQMALLPYVSGE</sequence>
<name>A0A398B9E3_9BACI</name>
<dbReference type="GO" id="GO:0070181">
    <property type="term" value="F:small ribosomal subunit rRNA binding"/>
    <property type="evidence" value="ECO:0007669"/>
    <property type="project" value="TreeGrafter"/>
</dbReference>
<accession>A0A398B9E3</accession>
<keyword evidence="10" id="KW-1185">Reference proteome</keyword>
<evidence type="ECO:0000256" key="3">
    <source>
        <dbReference type="ARBA" id="ARBA00022884"/>
    </source>
</evidence>
<evidence type="ECO:0000256" key="7">
    <source>
        <dbReference type="HAMAP-Rule" id="MF_00270"/>
    </source>
</evidence>
<keyword evidence="5 7" id="KW-0687">Ribonucleoprotein</keyword>
<dbReference type="EMBL" id="QWVT01000012">
    <property type="protein sequence ID" value="RID86605.1"/>
    <property type="molecule type" value="Genomic_DNA"/>
</dbReference>
<keyword evidence="4 7" id="KW-0689">Ribosomal protein</keyword>
<comment type="caution">
    <text evidence="9">The sequence shown here is derived from an EMBL/GenBank/DDBJ whole genome shotgun (WGS) entry which is preliminary data.</text>
</comment>
<comment type="similarity">
    <text evidence="1 7 8">Belongs to the bacterial ribosomal protein bS18 family.</text>
</comment>
<dbReference type="PANTHER" id="PTHR13479">
    <property type="entry name" value="30S RIBOSOMAL PROTEIN S18"/>
    <property type="match status" value="1"/>
</dbReference>
<comment type="subunit">
    <text evidence="7">Part of the 30S ribosomal subunit. Forms a tight heterodimer with protein bS6.</text>
</comment>
<dbReference type="NCBIfam" id="TIGR00165">
    <property type="entry name" value="S18"/>
    <property type="match status" value="1"/>
</dbReference>
<dbReference type="InterPro" id="IPR018275">
    <property type="entry name" value="Ribosomal_bS18_CS"/>
</dbReference>
<dbReference type="SUPFAM" id="SSF46911">
    <property type="entry name" value="Ribosomal protein S18"/>
    <property type="match status" value="1"/>
</dbReference>
<evidence type="ECO:0000256" key="8">
    <source>
        <dbReference type="RuleBase" id="RU003910"/>
    </source>
</evidence>
<organism evidence="9 10">
    <name type="scientific">Mesobacillus zeae</name>
    <dbReference type="NCBI Taxonomy" id="1917180"/>
    <lineage>
        <taxon>Bacteria</taxon>
        <taxon>Bacillati</taxon>
        <taxon>Bacillota</taxon>
        <taxon>Bacilli</taxon>
        <taxon>Bacillales</taxon>
        <taxon>Bacillaceae</taxon>
        <taxon>Mesobacillus</taxon>
    </lineage>
</organism>
<evidence type="ECO:0000313" key="9">
    <source>
        <dbReference type="EMBL" id="RID86605.1"/>
    </source>
</evidence>
<dbReference type="Pfam" id="PF01084">
    <property type="entry name" value="Ribosomal_S18"/>
    <property type="match status" value="1"/>
</dbReference>
<reference evidence="9 10" key="1">
    <citation type="submission" date="2018-08" db="EMBL/GenBank/DDBJ databases">
        <title>Bacillus jemisoniae sp. nov., Bacillus chryseoplanitiae sp. nov., Bacillus resnikiae sp. nov., and Bacillus frankliniae sp. nov., isolated from Viking spacecraft and associated surfaces.</title>
        <authorList>
            <person name="Seuylemezian A."/>
            <person name="Vaishampayan P."/>
        </authorList>
    </citation>
    <scope>NUCLEOTIDE SEQUENCE [LARGE SCALE GENOMIC DNA]</scope>
    <source>
        <strain evidence="9 10">JJ-247</strain>
    </source>
</reference>
<dbReference type="GO" id="GO:0022627">
    <property type="term" value="C:cytosolic small ribosomal subunit"/>
    <property type="evidence" value="ECO:0007669"/>
    <property type="project" value="TreeGrafter"/>
</dbReference>
<dbReference type="Proteomes" id="UP000265816">
    <property type="component" value="Unassembled WGS sequence"/>
</dbReference>
<dbReference type="PROSITE" id="PS00057">
    <property type="entry name" value="RIBOSOMAL_S18"/>
    <property type="match status" value="1"/>
</dbReference>
<dbReference type="AlphaFoldDB" id="A0A398B9E3"/>
<evidence type="ECO:0000256" key="4">
    <source>
        <dbReference type="ARBA" id="ARBA00022980"/>
    </source>
</evidence>
<evidence type="ECO:0000256" key="6">
    <source>
        <dbReference type="ARBA" id="ARBA00035141"/>
    </source>
</evidence>
<dbReference type="GO" id="GO:0006412">
    <property type="term" value="P:translation"/>
    <property type="evidence" value="ECO:0007669"/>
    <property type="project" value="UniProtKB-UniRule"/>
</dbReference>
<dbReference type="PRINTS" id="PR00974">
    <property type="entry name" value="RIBOSOMALS18"/>
</dbReference>
<proteinExistence type="inferred from homology"/>
<dbReference type="InterPro" id="IPR001648">
    <property type="entry name" value="Ribosomal_bS18"/>
</dbReference>
<protein>
    <recommendedName>
        <fullName evidence="6 7">Small ribosomal subunit protein bS18</fullName>
    </recommendedName>
</protein>
<dbReference type="PANTHER" id="PTHR13479:SF40">
    <property type="entry name" value="SMALL RIBOSOMAL SUBUNIT PROTEIN BS18M"/>
    <property type="match status" value="1"/>
</dbReference>